<evidence type="ECO:0000313" key="1">
    <source>
        <dbReference type="EMBL" id="KAJ1104990.1"/>
    </source>
</evidence>
<feature type="non-terminal residue" evidence="1">
    <location>
        <position position="55"/>
    </location>
</feature>
<proteinExistence type="predicted"/>
<dbReference type="AlphaFoldDB" id="A0AAV7MX96"/>
<dbReference type="Proteomes" id="UP001066276">
    <property type="component" value="Chromosome 9"/>
</dbReference>
<comment type="caution">
    <text evidence="1">The sequence shown here is derived from an EMBL/GenBank/DDBJ whole genome shotgun (WGS) entry which is preliminary data.</text>
</comment>
<gene>
    <name evidence="1" type="ORF">NDU88_002398</name>
</gene>
<keyword evidence="2" id="KW-1185">Reference proteome</keyword>
<protein>
    <submittedName>
        <fullName evidence="1">Uncharacterized protein</fullName>
    </submittedName>
</protein>
<dbReference type="EMBL" id="JANPWB010000013">
    <property type="protein sequence ID" value="KAJ1104990.1"/>
    <property type="molecule type" value="Genomic_DNA"/>
</dbReference>
<accession>A0AAV7MX96</accession>
<evidence type="ECO:0000313" key="2">
    <source>
        <dbReference type="Proteomes" id="UP001066276"/>
    </source>
</evidence>
<reference evidence="1" key="1">
    <citation type="journal article" date="2022" name="bioRxiv">
        <title>Sequencing and chromosome-scale assembly of the giantPleurodeles waltlgenome.</title>
        <authorList>
            <person name="Brown T."/>
            <person name="Elewa A."/>
            <person name="Iarovenko S."/>
            <person name="Subramanian E."/>
            <person name="Araus A.J."/>
            <person name="Petzold A."/>
            <person name="Susuki M."/>
            <person name="Suzuki K.-i.T."/>
            <person name="Hayashi T."/>
            <person name="Toyoda A."/>
            <person name="Oliveira C."/>
            <person name="Osipova E."/>
            <person name="Leigh N.D."/>
            <person name="Simon A."/>
            <person name="Yun M.H."/>
        </authorList>
    </citation>
    <scope>NUCLEOTIDE SEQUENCE</scope>
    <source>
        <strain evidence="1">20211129_DDA</strain>
        <tissue evidence="1">Liver</tissue>
    </source>
</reference>
<name>A0AAV7MX96_PLEWA</name>
<organism evidence="1 2">
    <name type="scientific">Pleurodeles waltl</name>
    <name type="common">Iberian ribbed newt</name>
    <dbReference type="NCBI Taxonomy" id="8319"/>
    <lineage>
        <taxon>Eukaryota</taxon>
        <taxon>Metazoa</taxon>
        <taxon>Chordata</taxon>
        <taxon>Craniata</taxon>
        <taxon>Vertebrata</taxon>
        <taxon>Euteleostomi</taxon>
        <taxon>Amphibia</taxon>
        <taxon>Batrachia</taxon>
        <taxon>Caudata</taxon>
        <taxon>Salamandroidea</taxon>
        <taxon>Salamandridae</taxon>
        <taxon>Pleurodelinae</taxon>
        <taxon>Pleurodeles</taxon>
    </lineage>
</organism>
<sequence>MAANNSSLIVQLSQAPNKDTARTGTLRLLASHFKRSTLLGGGGVPWDLQRTIIQR</sequence>